<dbReference type="PaxDb" id="30732-ENSOMEP00000031602"/>
<dbReference type="InterPro" id="IPR003604">
    <property type="entry name" value="Matrin/U1-like-C_Znf_C2H2"/>
</dbReference>
<feature type="domain" description="C2H2-type" evidence="16">
    <location>
        <begin position="174"/>
        <end position="203"/>
    </location>
</feature>
<feature type="region of interest" description="Disordered" evidence="14">
    <location>
        <begin position="812"/>
        <end position="872"/>
    </location>
</feature>
<feature type="compositionally biased region" description="Polar residues" evidence="14">
    <location>
        <begin position="548"/>
        <end position="607"/>
    </location>
</feature>
<dbReference type="OrthoDB" id="6159439at2759"/>
<keyword evidence="7 12" id="KW-0238">DNA-binding</keyword>
<feature type="region of interest" description="Disordered" evidence="14">
    <location>
        <begin position="1253"/>
        <end position="1292"/>
    </location>
</feature>
<keyword evidence="6" id="KW-0805">Transcription regulation</keyword>
<feature type="compositionally biased region" description="Low complexity" evidence="14">
    <location>
        <begin position="1557"/>
        <end position="1574"/>
    </location>
</feature>
<protein>
    <submittedName>
        <fullName evidence="17">Zinc finger homeobox protein 4-like</fullName>
    </submittedName>
</protein>
<feature type="region of interest" description="Disordered" evidence="14">
    <location>
        <begin position="714"/>
        <end position="800"/>
    </location>
</feature>
<feature type="region of interest" description="Disordered" evidence="14">
    <location>
        <begin position="1202"/>
        <end position="1229"/>
    </location>
</feature>
<feature type="region of interest" description="Disordered" evidence="14">
    <location>
        <begin position="443"/>
        <end position="481"/>
    </location>
</feature>
<dbReference type="InterPro" id="IPR013087">
    <property type="entry name" value="Znf_C2H2_type"/>
</dbReference>
<dbReference type="GeneTree" id="ENSGT00940000160537"/>
<evidence type="ECO:0000256" key="8">
    <source>
        <dbReference type="ARBA" id="ARBA00023155"/>
    </source>
</evidence>
<feature type="compositionally biased region" description="Polar residues" evidence="14">
    <location>
        <begin position="749"/>
        <end position="764"/>
    </location>
</feature>
<dbReference type="SUPFAM" id="SSF46689">
    <property type="entry name" value="Homeodomain-like"/>
    <property type="match status" value="2"/>
</dbReference>
<dbReference type="SUPFAM" id="SSF57667">
    <property type="entry name" value="beta-beta-alpha zinc fingers"/>
    <property type="match status" value="2"/>
</dbReference>
<dbReference type="GO" id="GO:0005634">
    <property type="term" value="C:nucleus"/>
    <property type="evidence" value="ECO:0007669"/>
    <property type="project" value="UniProtKB-SubCell"/>
</dbReference>
<keyword evidence="2" id="KW-0479">Metal-binding</keyword>
<feature type="domain" description="C2H2-type" evidence="16">
    <location>
        <begin position="231"/>
        <end position="260"/>
    </location>
</feature>
<evidence type="ECO:0000313" key="17">
    <source>
        <dbReference type="Ensembl" id="ENSOMEP00000031602.1"/>
    </source>
</evidence>
<name>A0A3B3DNC0_ORYME</name>
<evidence type="ECO:0000256" key="2">
    <source>
        <dbReference type="ARBA" id="ARBA00022723"/>
    </source>
</evidence>
<feature type="compositionally biased region" description="Low complexity" evidence="14">
    <location>
        <begin position="1206"/>
        <end position="1220"/>
    </location>
</feature>
<comment type="subcellular location">
    <subcellularLocation>
        <location evidence="1 12 13">Nucleus</location>
    </subcellularLocation>
</comment>
<dbReference type="PROSITE" id="PS50071">
    <property type="entry name" value="HOMEOBOX_2"/>
    <property type="match status" value="2"/>
</dbReference>
<dbReference type="GO" id="GO:0000978">
    <property type="term" value="F:RNA polymerase II cis-regulatory region sequence-specific DNA binding"/>
    <property type="evidence" value="ECO:0007669"/>
    <property type="project" value="TreeGrafter"/>
</dbReference>
<dbReference type="InterPro" id="IPR009057">
    <property type="entry name" value="Homeodomain-like_sf"/>
</dbReference>
<organism evidence="17 18">
    <name type="scientific">Oryzias melastigma</name>
    <name type="common">Marine medaka</name>
    <dbReference type="NCBI Taxonomy" id="30732"/>
    <lineage>
        <taxon>Eukaryota</taxon>
        <taxon>Metazoa</taxon>
        <taxon>Chordata</taxon>
        <taxon>Craniata</taxon>
        <taxon>Vertebrata</taxon>
        <taxon>Euteleostomi</taxon>
        <taxon>Actinopterygii</taxon>
        <taxon>Neopterygii</taxon>
        <taxon>Teleostei</taxon>
        <taxon>Neoteleostei</taxon>
        <taxon>Acanthomorphata</taxon>
        <taxon>Ovalentaria</taxon>
        <taxon>Atherinomorphae</taxon>
        <taxon>Beloniformes</taxon>
        <taxon>Adrianichthyidae</taxon>
        <taxon>Oryziinae</taxon>
        <taxon>Oryzias</taxon>
    </lineage>
</organism>
<feature type="compositionally biased region" description="Basic and acidic residues" evidence="14">
    <location>
        <begin position="110"/>
        <end position="124"/>
    </location>
</feature>
<feature type="region of interest" description="Disordered" evidence="14">
    <location>
        <begin position="1343"/>
        <end position="1395"/>
    </location>
</feature>
<dbReference type="CDD" id="cd00086">
    <property type="entry name" value="homeodomain"/>
    <property type="match status" value="2"/>
</dbReference>
<feature type="domain" description="Homeobox" evidence="15">
    <location>
        <begin position="1392"/>
        <end position="1452"/>
    </location>
</feature>
<evidence type="ECO:0000256" key="3">
    <source>
        <dbReference type="ARBA" id="ARBA00022737"/>
    </source>
</evidence>
<feature type="DNA-binding region" description="Homeobox" evidence="12">
    <location>
        <begin position="1394"/>
        <end position="1453"/>
    </location>
</feature>
<dbReference type="GeneID" id="112151657"/>
<dbReference type="SMART" id="SM00389">
    <property type="entry name" value="HOX"/>
    <property type="match status" value="3"/>
</dbReference>
<evidence type="ECO:0000313" key="18">
    <source>
        <dbReference type="Proteomes" id="UP000261560"/>
    </source>
</evidence>
<evidence type="ECO:0000256" key="11">
    <source>
        <dbReference type="PROSITE-ProRule" id="PRU00042"/>
    </source>
</evidence>
<evidence type="ECO:0000256" key="7">
    <source>
        <dbReference type="ARBA" id="ARBA00023125"/>
    </source>
</evidence>
<keyword evidence="3" id="KW-0677">Repeat</keyword>
<dbReference type="InterPro" id="IPR017970">
    <property type="entry name" value="Homeobox_CS"/>
</dbReference>
<feature type="region of interest" description="Disordered" evidence="14">
    <location>
        <begin position="198"/>
        <end position="223"/>
    </location>
</feature>
<evidence type="ECO:0000256" key="14">
    <source>
        <dbReference type="SAM" id="MobiDB-lite"/>
    </source>
</evidence>
<feature type="region of interest" description="Disordered" evidence="14">
    <location>
        <begin position="1043"/>
        <end position="1067"/>
    </location>
</feature>
<dbReference type="InterPro" id="IPR001356">
    <property type="entry name" value="HD"/>
</dbReference>
<dbReference type="InterPro" id="IPR051968">
    <property type="entry name" value="ZnFinger_Homeobox_TR"/>
</dbReference>
<dbReference type="SMART" id="SM00355">
    <property type="entry name" value="ZnF_C2H2"/>
    <property type="match status" value="4"/>
</dbReference>
<evidence type="ECO:0000256" key="10">
    <source>
        <dbReference type="ARBA" id="ARBA00023242"/>
    </source>
</evidence>
<feature type="compositionally biased region" description="Basic and acidic residues" evidence="14">
    <location>
        <begin position="840"/>
        <end position="849"/>
    </location>
</feature>
<keyword evidence="9" id="KW-0804">Transcription</keyword>
<dbReference type="OMA" id="VNCSNMT"/>
<evidence type="ECO:0000259" key="16">
    <source>
        <dbReference type="PROSITE" id="PS50157"/>
    </source>
</evidence>
<feature type="region of interest" description="Disordered" evidence="14">
    <location>
        <begin position="548"/>
        <end position="615"/>
    </location>
</feature>
<feature type="region of interest" description="Disordered" evidence="14">
    <location>
        <begin position="501"/>
        <end position="534"/>
    </location>
</feature>
<keyword evidence="5" id="KW-0862">Zinc</keyword>
<dbReference type="InterPro" id="IPR036236">
    <property type="entry name" value="Znf_C2H2_sf"/>
</dbReference>
<dbReference type="KEGG" id="oml:112151657"/>
<feature type="compositionally biased region" description="Basic and acidic residues" evidence="14">
    <location>
        <begin position="774"/>
        <end position="783"/>
    </location>
</feature>
<feature type="compositionally biased region" description="Basic and acidic residues" evidence="14">
    <location>
        <begin position="501"/>
        <end position="519"/>
    </location>
</feature>
<dbReference type="PROSITE" id="PS00028">
    <property type="entry name" value="ZINC_FINGER_C2H2_1"/>
    <property type="match status" value="2"/>
</dbReference>
<evidence type="ECO:0000259" key="15">
    <source>
        <dbReference type="PROSITE" id="PS50071"/>
    </source>
</evidence>
<evidence type="ECO:0000256" key="4">
    <source>
        <dbReference type="ARBA" id="ARBA00022771"/>
    </source>
</evidence>
<dbReference type="PANTHER" id="PTHR45891">
    <property type="entry name" value="ZINC FINGER HOMEOBOX PROTEIN"/>
    <property type="match status" value="1"/>
</dbReference>
<evidence type="ECO:0000256" key="6">
    <source>
        <dbReference type="ARBA" id="ARBA00023015"/>
    </source>
</evidence>
<dbReference type="Proteomes" id="UP000261560">
    <property type="component" value="Unplaced"/>
</dbReference>
<keyword evidence="10 12" id="KW-0539">Nucleus</keyword>
<evidence type="ECO:0000256" key="5">
    <source>
        <dbReference type="ARBA" id="ARBA00022833"/>
    </source>
</evidence>
<dbReference type="GO" id="GO:0008270">
    <property type="term" value="F:zinc ion binding"/>
    <property type="evidence" value="ECO:0007669"/>
    <property type="project" value="UniProtKB-KW"/>
</dbReference>
<feature type="compositionally biased region" description="Polar residues" evidence="14">
    <location>
        <begin position="1364"/>
        <end position="1375"/>
    </location>
</feature>
<dbReference type="GO" id="GO:0000981">
    <property type="term" value="F:DNA-binding transcription factor activity, RNA polymerase II-specific"/>
    <property type="evidence" value="ECO:0007669"/>
    <property type="project" value="InterPro"/>
</dbReference>
<evidence type="ECO:0000256" key="12">
    <source>
        <dbReference type="PROSITE-ProRule" id="PRU00108"/>
    </source>
</evidence>
<keyword evidence="4 11" id="KW-0863">Zinc-finger</keyword>
<reference evidence="17" key="1">
    <citation type="submission" date="2025-08" db="UniProtKB">
        <authorList>
            <consortium name="Ensembl"/>
        </authorList>
    </citation>
    <scope>IDENTIFICATION</scope>
</reference>
<sequence>MPDWQPTIRGEESGELVRSQRNGVAKWVCPLCQQGQSNRSSLSLHLNEQHSVLPSCVNRLLDIIVLKQSASEEEENQAPQSTDTESLHTEDSSSESRQSRESSNSTQMLGDKDMDEDRAMEQEGGKVQQEQEEEETPIAGAKQQNATESTEMPDTSEKSLGKNGVPAENNTRSFKCNACQESFSSRTALSVHYTSTSHIQRMTTGPAKQGAESNPQSPSVSARPFTLNKPYQCAVCRVSYNHAITLESHMKSVLHQTRSRNAGMVAQTVNSATAAANLRGNAACASNIVVTSGNETGHLVTSSTSAAPGTLMPTSAKEGEQIPTSQVAQSLLASPVASAQAVSAFLTLLTSSPNTLSHSLLPSLFTASAAPGAAAPQLVPQPQMVMPLILNGLQAQTQQHQENQQGQLLTQCVPFVGLGAAQQALLTQRLNSLQNQWPSAGLLNIQPSQEDPKQTVQSEGEQEKKDSIETSEDQMRDDLKRGSFNIKEEKCEELYQCDSTEVKVDSNEGRRQKERRSSSSDRNAATNQPESDADKAAALNLSQAATERSLCNNVSPSTSMPSNASLSPVNLNLTLSPDSTPQKPLTSPGDSPKSNPSSNALTTNQTRLHSKPVRSSYPDLPVLSEFQSEVLWAFFESRSEADAASPPHEDCEALGREVGLSEEEVRRWLTQACQAKQRQRATEVERLTRFSGRFQGSEDYDDDEESMLVIAEGESESDVQATSGRAIDLSSTRRKHKPRVVGSKGQEDSCLTSDSENEVYTSVIVSDEESQNEVVKESHESPPKVETQQDAPNGSAGGKVLRSTTVFLSDAEDEYEDDEGGGSHGGKRKKRKGEFERDEVEVKRERPDPDVDLELEAQGDPPSSHSSTTDIAGIAPGALHSFPLSLGPFSAQFLNPYVLSLPPSMLTDGGKMPLFSNPQNVTRFSNSILSQSLSSHSPLSPYLSNGDDCESALDLSMGKNNSKSVSSPSSLADSIAAQKGQLLDGLGLRPTSKGLVVVQVKPESIAAMSPSNSPINLVNCSNIATPHINARAAAKMNAMLMEREREKEKDREQQQQRKSKGKRYRDMRRSRTIIQAEQLDILYGCYFKDPNPGKHEFEQISEWVHLPKKVVQIWFQNMRARERKGEVRFISDGTLAAVGKPLIKFTWPLSKPIFSNKSASNNTGGITATPIVRTLIKTDREPGKDLDKAVMVKKITPVPIKPKEMSSTAAGSPVSSSASAMPKTHPETTSNVTMVKVTPKVSTPVLLAAPRDLIPIAPRPPHPQKAEESEEEKTDEEKDDGSEMTSGPGIANRMVPKLATTPINNRASVTAVVPQKQNGLNYWTPKVPIKINTLSREQLALPTHSARTIPPPPTPNIAPVSPNTQSSVKVASPSTPAVAKSSPGDSGFLSHSSSRRPRTHLSCLQLSILQSCYETCAHPNAMECEAIGSELNLPLKVVQIWFQNTRAKEKRWRLQQEKLSPLTGGKVDMSSGGYLQYSALKANRPILPKPVQLTVTEPLASPVPGQPVPKEALTGHCDACKVSFESRAAARAHVFSPRHLATLRTTNFGQPTALVKSGSSTSGSGSILPSSQVSLPTPVASSGAGSEGEIVIELPLSTATSSS</sequence>
<evidence type="ECO:0000256" key="9">
    <source>
        <dbReference type="ARBA" id="ARBA00023163"/>
    </source>
</evidence>
<dbReference type="GO" id="GO:0045664">
    <property type="term" value="P:regulation of neuron differentiation"/>
    <property type="evidence" value="ECO:0007669"/>
    <property type="project" value="TreeGrafter"/>
</dbReference>
<feature type="DNA-binding region" description="Homeobox" evidence="12">
    <location>
        <begin position="1067"/>
        <end position="1126"/>
    </location>
</feature>
<feature type="region of interest" description="Disordered" evidence="14">
    <location>
        <begin position="70"/>
        <end position="171"/>
    </location>
</feature>
<dbReference type="PANTHER" id="PTHR45891:SF5">
    <property type="entry name" value="ZINC FINGER HOMEOBOX PROTEIN 4 ISOFORM X1"/>
    <property type="match status" value="1"/>
</dbReference>
<feature type="compositionally biased region" description="Polar residues" evidence="14">
    <location>
        <begin position="211"/>
        <end position="220"/>
    </location>
</feature>
<accession>A0A3B3DNC0</accession>
<feature type="compositionally biased region" description="Basic residues" evidence="14">
    <location>
        <begin position="1057"/>
        <end position="1067"/>
    </location>
</feature>
<proteinExistence type="predicted"/>
<reference evidence="17" key="2">
    <citation type="submission" date="2025-09" db="UniProtKB">
        <authorList>
            <consortium name="Ensembl"/>
        </authorList>
    </citation>
    <scope>IDENTIFICATION</scope>
</reference>
<feature type="compositionally biased region" description="Polar residues" evidence="14">
    <location>
        <begin position="520"/>
        <end position="530"/>
    </location>
</feature>
<dbReference type="Ensembl" id="ENSOMET00000033795.1">
    <property type="protein sequence ID" value="ENSOMEP00000031602.1"/>
    <property type="gene ID" value="ENSOMEG00000016546.1"/>
</dbReference>
<feature type="compositionally biased region" description="Basic and acidic residues" evidence="14">
    <location>
        <begin position="1043"/>
        <end position="1055"/>
    </location>
</feature>
<keyword evidence="18" id="KW-1185">Reference proteome</keyword>
<evidence type="ECO:0000256" key="13">
    <source>
        <dbReference type="RuleBase" id="RU000682"/>
    </source>
</evidence>
<feature type="compositionally biased region" description="Polar residues" evidence="14">
    <location>
        <begin position="142"/>
        <end position="153"/>
    </location>
</feature>
<dbReference type="PROSITE" id="PS00027">
    <property type="entry name" value="HOMEOBOX_1"/>
    <property type="match status" value="1"/>
</dbReference>
<dbReference type="RefSeq" id="XP_024136459.1">
    <property type="nucleotide sequence ID" value="XM_024280691.2"/>
</dbReference>
<feature type="domain" description="Homeobox" evidence="15">
    <location>
        <begin position="1065"/>
        <end position="1125"/>
    </location>
</feature>
<dbReference type="Gene3D" id="3.30.160.60">
    <property type="entry name" value="Classic Zinc Finger"/>
    <property type="match status" value="1"/>
</dbReference>
<dbReference type="SMART" id="SM00451">
    <property type="entry name" value="ZnF_U1"/>
    <property type="match status" value="3"/>
</dbReference>
<feature type="compositionally biased region" description="Acidic residues" evidence="14">
    <location>
        <begin position="1268"/>
        <end position="1282"/>
    </location>
</feature>
<dbReference type="STRING" id="30732.ENSOMEP00000031602"/>
<feature type="compositionally biased region" description="Basic and acidic residues" evidence="14">
    <location>
        <begin position="461"/>
        <end position="481"/>
    </location>
</feature>
<dbReference type="CTD" id="85446"/>
<feature type="compositionally biased region" description="Polar residues" evidence="14">
    <location>
        <begin position="445"/>
        <end position="459"/>
    </location>
</feature>
<dbReference type="Pfam" id="PF12874">
    <property type="entry name" value="zf-met"/>
    <property type="match status" value="2"/>
</dbReference>
<dbReference type="Gene3D" id="1.10.10.60">
    <property type="entry name" value="Homeodomain-like"/>
    <property type="match status" value="2"/>
</dbReference>
<feature type="region of interest" description="Disordered" evidence="14">
    <location>
        <begin position="1554"/>
        <end position="1587"/>
    </location>
</feature>
<feature type="compositionally biased region" description="Polar residues" evidence="14">
    <location>
        <begin position="861"/>
        <end position="870"/>
    </location>
</feature>
<dbReference type="PROSITE" id="PS50157">
    <property type="entry name" value="ZINC_FINGER_C2H2_2"/>
    <property type="match status" value="2"/>
</dbReference>
<keyword evidence="8 12" id="KW-0371">Homeobox</keyword>
<evidence type="ECO:0000256" key="1">
    <source>
        <dbReference type="ARBA" id="ARBA00004123"/>
    </source>
</evidence>
<dbReference type="Pfam" id="PF00046">
    <property type="entry name" value="Homeodomain"/>
    <property type="match status" value="2"/>
</dbReference>